<keyword evidence="1" id="KW-0472">Membrane</keyword>
<dbReference type="InterPro" id="IPR011047">
    <property type="entry name" value="Quinoprotein_ADH-like_sf"/>
</dbReference>
<name>A0A3M2LCM2_9NOCA</name>
<dbReference type="InterPro" id="IPR015943">
    <property type="entry name" value="WD40/YVTN_repeat-like_dom_sf"/>
</dbReference>
<proteinExistence type="predicted"/>
<reference evidence="2 3" key="1">
    <citation type="submission" date="2018-10" db="EMBL/GenBank/DDBJ databases">
        <title>Isolation from cow dung.</title>
        <authorList>
            <person name="Ling L."/>
        </authorList>
    </citation>
    <scope>NUCLEOTIDE SEQUENCE [LARGE SCALE GENOMIC DNA]</scope>
    <source>
        <strain evidence="2 3">NEAU-LL90</strain>
    </source>
</reference>
<dbReference type="Proteomes" id="UP000279275">
    <property type="component" value="Unassembled WGS sequence"/>
</dbReference>
<dbReference type="Gene3D" id="2.130.10.10">
    <property type="entry name" value="YVTN repeat-like/Quinoprotein amine dehydrogenase"/>
    <property type="match status" value="1"/>
</dbReference>
<evidence type="ECO:0000313" key="3">
    <source>
        <dbReference type="Proteomes" id="UP000279275"/>
    </source>
</evidence>
<dbReference type="RefSeq" id="WP_122186118.1">
    <property type="nucleotide sequence ID" value="NZ_RFFH01000001.1"/>
</dbReference>
<keyword evidence="3" id="KW-1185">Reference proteome</keyword>
<dbReference type="OrthoDB" id="5182370at2"/>
<evidence type="ECO:0008006" key="4">
    <source>
        <dbReference type="Google" id="ProtNLM"/>
    </source>
</evidence>
<sequence length="403" mass="42348">MLAPERRTRADISVAVAITVAVVVALLVVWSISDARGTTSSPATRPVPAAAAADHVPTALHELWHAPDEVAERPLAVGGAVVTATGGTVTGRDPHTGEPLWTYQRDMPLCAIESQWSTTVATYRDQRGCSQTTQLTGDTGARRGARSSYMDKQVAESGDGTYIVSQGPDRLEVWRSDLVRTLEFGYVDAKVNPHTQPRKDCTLLSAQLGGGRLAVLERCPNEPADRLTMLNPAPKDSTVPEEYGTHVLAEPGANEPGARILAAGDNRVAVYLPGPQPLIAVYDGNGNPVTQIGLSQPLPDSASVVRVNTSLALYTGNSVIALQPTTFEPQWTAAGALGTPAILAGHLVLPVAEGLAVLDPATGAQQSVIPLARSDYHGEAISLLAMGATVLELRDGNIYAIGE</sequence>
<dbReference type="EMBL" id="RFFH01000001">
    <property type="protein sequence ID" value="RMI35144.1"/>
    <property type="molecule type" value="Genomic_DNA"/>
</dbReference>
<feature type="transmembrane region" description="Helical" evidence="1">
    <location>
        <begin position="12"/>
        <end position="32"/>
    </location>
</feature>
<evidence type="ECO:0000313" key="2">
    <source>
        <dbReference type="EMBL" id="RMI35144.1"/>
    </source>
</evidence>
<keyword evidence="1" id="KW-0812">Transmembrane</keyword>
<comment type="caution">
    <text evidence="2">The sequence shown here is derived from an EMBL/GenBank/DDBJ whole genome shotgun (WGS) entry which is preliminary data.</text>
</comment>
<organism evidence="2 3">
    <name type="scientific">Nocardia stercoris</name>
    <dbReference type="NCBI Taxonomy" id="2483361"/>
    <lineage>
        <taxon>Bacteria</taxon>
        <taxon>Bacillati</taxon>
        <taxon>Actinomycetota</taxon>
        <taxon>Actinomycetes</taxon>
        <taxon>Mycobacteriales</taxon>
        <taxon>Nocardiaceae</taxon>
        <taxon>Nocardia</taxon>
    </lineage>
</organism>
<keyword evidence="1" id="KW-1133">Transmembrane helix</keyword>
<gene>
    <name evidence="2" type="ORF">EBN03_02225</name>
</gene>
<protein>
    <recommendedName>
        <fullName evidence="4">PQQ-binding-like beta-propeller repeat protein</fullName>
    </recommendedName>
</protein>
<dbReference type="SUPFAM" id="SSF50998">
    <property type="entry name" value="Quinoprotein alcohol dehydrogenase-like"/>
    <property type="match status" value="1"/>
</dbReference>
<dbReference type="AlphaFoldDB" id="A0A3M2LCM2"/>
<evidence type="ECO:0000256" key="1">
    <source>
        <dbReference type="SAM" id="Phobius"/>
    </source>
</evidence>
<accession>A0A3M2LCM2</accession>